<protein>
    <recommendedName>
        <fullName evidence="3">DUF7702 domain-containing protein</fullName>
    </recommendedName>
</protein>
<dbReference type="Pfam" id="PF24800">
    <property type="entry name" value="DUF7702"/>
    <property type="match status" value="1"/>
</dbReference>
<feature type="transmembrane region" description="Helical" evidence="2">
    <location>
        <begin position="110"/>
        <end position="129"/>
    </location>
</feature>
<feature type="transmembrane region" description="Helical" evidence="2">
    <location>
        <begin position="66"/>
        <end position="90"/>
    </location>
</feature>
<comment type="caution">
    <text evidence="4">The sequence shown here is derived from an EMBL/GenBank/DDBJ whole genome shotgun (WGS) entry which is preliminary data.</text>
</comment>
<dbReference type="RefSeq" id="XP_056033832.1">
    <property type="nucleotide sequence ID" value="XM_056168516.1"/>
</dbReference>
<sequence length="304" mass="33029">MGLHSQDYVSIVELVIYIPALIAAISVTARHGFHRASGWIYTVVLCTVRIAGAICQLLTHTDHSDGLLTASVIIDSIGISPLLLATLGILSRFIDFVNAKGVQLFSVKQFRFVQLLITLGLILSIAGGTGGSTDSNGTMTVSGTSKAGIILYIVGFAGITYFFLLSSSYRSGVPLQERHSPIAVAIAWPFILVRLIYSALAVFVNNDTFSVVGGKVSVRAAMAVIEEFLVVFDYLILGFMLHKLQPEEQGELANRPWKDRRGKRRGNSRENRRGNSRENRGGNNSDKGDFISLTKPPSVSIDTQ</sequence>
<dbReference type="PANTHER" id="PTHR42109">
    <property type="entry name" value="UNPLACED GENOMIC SCAFFOLD UM_SCAF_CONTIG_1.265, WHOLE GENOME SHOTGUN SEQUENCE"/>
    <property type="match status" value="1"/>
</dbReference>
<dbReference type="InterPro" id="IPR056119">
    <property type="entry name" value="DUF7702"/>
</dbReference>
<feature type="transmembrane region" description="Helical" evidence="2">
    <location>
        <begin position="39"/>
        <end position="60"/>
    </location>
</feature>
<feature type="domain" description="DUF7702" evidence="3">
    <location>
        <begin position="4"/>
        <end position="243"/>
    </location>
</feature>
<keyword evidence="2" id="KW-0812">Transmembrane</keyword>
<dbReference type="PANTHER" id="PTHR42109:SF2">
    <property type="entry name" value="INTEGRAL MEMBRANE PROTEIN"/>
    <property type="match status" value="1"/>
</dbReference>
<proteinExistence type="predicted"/>
<feature type="region of interest" description="Disordered" evidence="1">
    <location>
        <begin position="252"/>
        <end position="304"/>
    </location>
</feature>
<keyword evidence="2" id="KW-0472">Membrane</keyword>
<name>A0A9W9EDL9_9HYPO</name>
<feature type="compositionally biased region" description="Polar residues" evidence="1">
    <location>
        <begin position="295"/>
        <end position="304"/>
    </location>
</feature>
<accession>A0A9W9EDL9</accession>
<feature type="transmembrane region" description="Helical" evidence="2">
    <location>
        <begin position="181"/>
        <end position="204"/>
    </location>
</feature>
<dbReference type="Proteomes" id="UP001140511">
    <property type="component" value="Unassembled WGS sequence"/>
</dbReference>
<gene>
    <name evidence="4" type="ORF">T069G_01306</name>
</gene>
<keyword evidence="2" id="KW-1133">Transmembrane helix</keyword>
<evidence type="ECO:0000313" key="4">
    <source>
        <dbReference type="EMBL" id="KAJ4864776.1"/>
    </source>
</evidence>
<evidence type="ECO:0000256" key="1">
    <source>
        <dbReference type="SAM" id="MobiDB-lite"/>
    </source>
</evidence>
<evidence type="ECO:0000313" key="5">
    <source>
        <dbReference type="Proteomes" id="UP001140511"/>
    </source>
</evidence>
<feature type="transmembrane region" description="Helical" evidence="2">
    <location>
        <begin position="6"/>
        <end position="27"/>
    </location>
</feature>
<organism evidence="4 5">
    <name type="scientific">Trichoderma breve</name>
    <dbReference type="NCBI Taxonomy" id="2034170"/>
    <lineage>
        <taxon>Eukaryota</taxon>
        <taxon>Fungi</taxon>
        <taxon>Dikarya</taxon>
        <taxon>Ascomycota</taxon>
        <taxon>Pezizomycotina</taxon>
        <taxon>Sordariomycetes</taxon>
        <taxon>Hypocreomycetidae</taxon>
        <taxon>Hypocreales</taxon>
        <taxon>Hypocreaceae</taxon>
        <taxon>Trichoderma</taxon>
    </lineage>
</organism>
<evidence type="ECO:0000256" key="2">
    <source>
        <dbReference type="SAM" id="Phobius"/>
    </source>
</evidence>
<feature type="transmembrane region" description="Helical" evidence="2">
    <location>
        <begin position="149"/>
        <end position="169"/>
    </location>
</feature>
<feature type="compositionally biased region" description="Basic and acidic residues" evidence="1">
    <location>
        <begin position="267"/>
        <end position="280"/>
    </location>
</feature>
<dbReference type="AlphaFoldDB" id="A0A9W9EDL9"/>
<dbReference type="EMBL" id="JAOPEN010000001">
    <property type="protein sequence ID" value="KAJ4864776.1"/>
    <property type="molecule type" value="Genomic_DNA"/>
</dbReference>
<keyword evidence="5" id="KW-1185">Reference proteome</keyword>
<evidence type="ECO:0000259" key="3">
    <source>
        <dbReference type="Pfam" id="PF24800"/>
    </source>
</evidence>
<reference evidence="4" key="1">
    <citation type="submission" date="2022-09" db="EMBL/GenBank/DDBJ databases">
        <title>Chromosome-level assembly of Trichoderma breve T069, a fungus used in development of biopesticide product.</title>
        <authorList>
            <person name="Lin R."/>
            <person name="Liu T."/>
        </authorList>
    </citation>
    <scope>NUCLEOTIDE SEQUENCE</scope>
    <source>
        <strain evidence="4">T069</strain>
    </source>
</reference>
<feature type="transmembrane region" description="Helical" evidence="2">
    <location>
        <begin position="216"/>
        <end position="237"/>
    </location>
</feature>
<dbReference type="GeneID" id="80863204"/>